<dbReference type="NCBIfam" id="TIGR02479">
    <property type="entry name" value="FliA_WhiG"/>
    <property type="match status" value="1"/>
</dbReference>
<dbReference type="SUPFAM" id="SSF88659">
    <property type="entry name" value="Sigma3 and sigma4 domains of RNA polymerase sigma factors"/>
    <property type="match status" value="2"/>
</dbReference>
<organism evidence="8 9">
    <name type="scientific">Pseudoteredinibacter isoporae</name>
    <dbReference type="NCBI Taxonomy" id="570281"/>
    <lineage>
        <taxon>Bacteria</taxon>
        <taxon>Pseudomonadati</taxon>
        <taxon>Pseudomonadota</taxon>
        <taxon>Gammaproteobacteria</taxon>
        <taxon>Cellvibrionales</taxon>
        <taxon>Cellvibrionaceae</taxon>
        <taxon>Pseudoteredinibacter</taxon>
    </lineage>
</organism>
<evidence type="ECO:0000256" key="4">
    <source>
        <dbReference type="ARBA" id="ARBA00023125"/>
    </source>
</evidence>
<keyword evidence="4 6" id="KW-0238">DNA-binding</keyword>
<dbReference type="Pfam" id="PF04545">
    <property type="entry name" value="Sigma70_r4"/>
    <property type="match status" value="1"/>
</dbReference>
<evidence type="ECO:0000256" key="5">
    <source>
        <dbReference type="ARBA" id="ARBA00023163"/>
    </source>
</evidence>
<dbReference type="PIRSF" id="PIRSF000770">
    <property type="entry name" value="RNA_pol_sigma-SigE/K"/>
    <property type="match status" value="1"/>
</dbReference>
<dbReference type="InterPro" id="IPR000943">
    <property type="entry name" value="RNA_pol_sigma70"/>
</dbReference>
<dbReference type="Pfam" id="PF04539">
    <property type="entry name" value="Sigma70_r3"/>
    <property type="match status" value="1"/>
</dbReference>
<feature type="region of interest" description="Sigma-70 factor domain-4" evidence="6">
    <location>
        <begin position="190"/>
        <end position="238"/>
    </location>
</feature>
<evidence type="ECO:0000313" key="9">
    <source>
        <dbReference type="Proteomes" id="UP000528457"/>
    </source>
</evidence>
<keyword evidence="3 6" id="KW-0731">Sigma factor</keyword>
<keyword evidence="2 6" id="KW-0805">Transcription regulation</keyword>
<comment type="function">
    <text evidence="6">Sigma factors are initiation factors that promote the attachment of RNA polymerase to specific initiation sites and are then released. This sigma factor controls the expression of flagella-related genes.</text>
</comment>
<name>A0A7X0MXQ2_9GAMM</name>
<dbReference type="NCBIfam" id="NF005413">
    <property type="entry name" value="PRK06986.1"/>
    <property type="match status" value="1"/>
</dbReference>
<dbReference type="PANTHER" id="PTHR30385:SF7">
    <property type="entry name" value="RNA POLYMERASE SIGMA FACTOR FLIA"/>
    <property type="match status" value="1"/>
</dbReference>
<dbReference type="InterPro" id="IPR007624">
    <property type="entry name" value="RNA_pol_sigma70_r3"/>
</dbReference>
<comment type="caution">
    <text evidence="8">The sequence shown here is derived from an EMBL/GenBank/DDBJ whole genome shotgun (WGS) entry which is preliminary data.</text>
</comment>
<dbReference type="InterPro" id="IPR007630">
    <property type="entry name" value="RNA_pol_sigma70_r4"/>
</dbReference>
<dbReference type="InterPro" id="IPR012845">
    <property type="entry name" value="RNA_pol_sigma_FliA_WhiG"/>
</dbReference>
<dbReference type="Proteomes" id="UP000528457">
    <property type="component" value="Unassembled WGS sequence"/>
</dbReference>
<dbReference type="Gene3D" id="1.10.1740.10">
    <property type="match status" value="1"/>
</dbReference>
<dbReference type="InterPro" id="IPR014284">
    <property type="entry name" value="RNA_pol_sigma-70_dom"/>
</dbReference>
<protein>
    <recommendedName>
        <fullName evidence="6">RNA polymerase sigma factor FliA</fullName>
    </recommendedName>
    <alternativeName>
        <fullName evidence="6">RNA polymerase sigma factor for flagellar operon</fullName>
    </alternativeName>
    <alternativeName>
        <fullName evidence="6">Sigma F</fullName>
    </alternativeName>
    <alternativeName>
        <fullName evidence="6">Sigma-28</fullName>
    </alternativeName>
</protein>
<sequence>MAVSDSLAMYGQSQTPSVNIRVEDYATLVKRIAHHMMVRMPACVQVEDLIQAGMIGLLEAAQKYDASRGASFETYAGIRIRGAIVDEMRKGDWVPRSVHRNNRRISDAINTVESREGRDASDQEIAAELDMTLDEYYNVLKDNASSRLFSFEEAFGGEDTRMSSEHTSMAFIAPHDNMQREGLKESLAKAIADLPERERMILALYYDEELNLKEIGQIIGVSESRVSQIHSQATARLRTKLSDWQKNGAS</sequence>
<dbReference type="RefSeq" id="WP_166847799.1">
    <property type="nucleotide sequence ID" value="NZ_JAAQPJ010000023.1"/>
</dbReference>
<proteinExistence type="inferred from homology"/>
<dbReference type="PROSITE" id="PS00715">
    <property type="entry name" value="SIGMA70_1"/>
    <property type="match status" value="1"/>
</dbReference>
<dbReference type="Gene3D" id="1.20.140.160">
    <property type="match status" value="1"/>
</dbReference>
<dbReference type="HAMAP" id="MF_00962">
    <property type="entry name" value="Sigma70_FliA"/>
    <property type="match status" value="1"/>
</dbReference>
<gene>
    <name evidence="6" type="primary">fliA</name>
    <name evidence="8" type="ORF">HNR48_003757</name>
</gene>
<dbReference type="GO" id="GO:0005737">
    <property type="term" value="C:cytoplasm"/>
    <property type="evidence" value="ECO:0007669"/>
    <property type="project" value="UniProtKB-SubCell"/>
</dbReference>
<keyword evidence="8" id="KW-0969">Cilium</keyword>
<dbReference type="Pfam" id="PF04542">
    <property type="entry name" value="Sigma70_r2"/>
    <property type="match status" value="1"/>
</dbReference>
<keyword evidence="5 6" id="KW-0804">Transcription</keyword>
<dbReference type="GO" id="GO:0003899">
    <property type="term" value="F:DNA-directed RNA polymerase activity"/>
    <property type="evidence" value="ECO:0007669"/>
    <property type="project" value="InterPro"/>
</dbReference>
<evidence type="ECO:0000313" key="8">
    <source>
        <dbReference type="EMBL" id="MBB6523455.1"/>
    </source>
</evidence>
<evidence type="ECO:0000256" key="2">
    <source>
        <dbReference type="ARBA" id="ARBA00023015"/>
    </source>
</evidence>
<dbReference type="PRINTS" id="PR00046">
    <property type="entry name" value="SIGMA70FCT"/>
</dbReference>
<keyword evidence="8" id="KW-0282">Flagellum</keyword>
<dbReference type="InParanoid" id="A0A7X0MXQ2"/>
<dbReference type="InterPro" id="IPR007627">
    <property type="entry name" value="RNA_pol_sigma70_r2"/>
</dbReference>
<feature type="DNA-binding region" description="H-T-H motif" evidence="6">
    <location>
        <begin position="212"/>
        <end position="231"/>
    </location>
</feature>
<feature type="short sequence motif" description="Interaction with polymerase core subunit RpoC" evidence="6">
    <location>
        <begin position="48"/>
        <end position="51"/>
    </location>
</feature>
<dbReference type="InterPro" id="IPR028617">
    <property type="entry name" value="Sigma70_FliA"/>
</dbReference>
<dbReference type="FunFam" id="1.20.140.160:FF:000001">
    <property type="entry name" value="RNA polymerase sigma factor FliA"/>
    <property type="match status" value="1"/>
</dbReference>
<accession>A0A7X0MXQ2</accession>
<dbReference type="GO" id="GO:0003677">
    <property type="term" value="F:DNA binding"/>
    <property type="evidence" value="ECO:0007669"/>
    <property type="project" value="UniProtKB-UniRule"/>
</dbReference>
<dbReference type="SUPFAM" id="SSF88946">
    <property type="entry name" value="Sigma2 domain of RNA polymerase sigma factors"/>
    <property type="match status" value="1"/>
</dbReference>
<evidence type="ECO:0000256" key="6">
    <source>
        <dbReference type="HAMAP-Rule" id="MF_00962"/>
    </source>
</evidence>
<feature type="region of interest" description="Sigma-70 factor domain-2" evidence="6">
    <location>
        <begin position="21"/>
        <end position="93"/>
    </location>
</feature>
<dbReference type="FunCoup" id="A0A7X0MXQ2">
    <property type="interactions" value="310"/>
</dbReference>
<keyword evidence="1 6" id="KW-0963">Cytoplasm</keyword>
<dbReference type="FunFam" id="1.10.1740.10:FF:000002">
    <property type="entry name" value="RNA polymerase sigma factor FliA"/>
    <property type="match status" value="1"/>
</dbReference>
<comment type="similarity">
    <text evidence="6">Belongs to the sigma-70 factor family. FliA subfamily.</text>
</comment>
<comment type="subcellular location">
    <subcellularLocation>
        <location evidence="6">Cytoplasm</location>
    </subcellularLocation>
</comment>
<evidence type="ECO:0000256" key="1">
    <source>
        <dbReference type="ARBA" id="ARBA00022490"/>
    </source>
</evidence>
<keyword evidence="8" id="KW-0966">Cell projection</keyword>
<feature type="region of interest" description="Sigma-70 factor domain-3" evidence="6">
    <location>
        <begin position="101"/>
        <end position="171"/>
    </location>
</feature>
<dbReference type="PANTHER" id="PTHR30385">
    <property type="entry name" value="SIGMA FACTOR F FLAGELLAR"/>
    <property type="match status" value="1"/>
</dbReference>
<dbReference type="InterPro" id="IPR013324">
    <property type="entry name" value="RNA_pol_sigma_r3/r4-like"/>
</dbReference>
<dbReference type="GO" id="GO:0016987">
    <property type="term" value="F:sigma factor activity"/>
    <property type="evidence" value="ECO:0007669"/>
    <property type="project" value="UniProtKB-UniRule"/>
</dbReference>
<evidence type="ECO:0000256" key="3">
    <source>
        <dbReference type="ARBA" id="ARBA00023082"/>
    </source>
</evidence>
<dbReference type="NCBIfam" id="TIGR02937">
    <property type="entry name" value="sigma70-ECF"/>
    <property type="match status" value="1"/>
</dbReference>
<dbReference type="CDD" id="cd06171">
    <property type="entry name" value="Sigma70_r4"/>
    <property type="match status" value="1"/>
</dbReference>
<dbReference type="InterPro" id="IPR013325">
    <property type="entry name" value="RNA_pol_sigma_r2"/>
</dbReference>
<dbReference type="GO" id="GO:0006352">
    <property type="term" value="P:DNA-templated transcription initiation"/>
    <property type="evidence" value="ECO:0007669"/>
    <property type="project" value="UniProtKB-UniRule"/>
</dbReference>
<evidence type="ECO:0000259" key="7">
    <source>
        <dbReference type="PROSITE" id="PS00715"/>
    </source>
</evidence>
<reference evidence="8 9" key="1">
    <citation type="submission" date="2020-08" db="EMBL/GenBank/DDBJ databases">
        <title>Genomic Encyclopedia of Type Strains, Phase IV (KMG-IV): sequencing the most valuable type-strain genomes for metagenomic binning, comparative biology and taxonomic classification.</title>
        <authorList>
            <person name="Goeker M."/>
        </authorList>
    </citation>
    <scope>NUCLEOTIDE SEQUENCE [LARGE SCALE GENOMIC DNA]</scope>
    <source>
        <strain evidence="8 9">DSM 22368</strain>
    </source>
</reference>
<dbReference type="EMBL" id="JACHHT010000003">
    <property type="protein sequence ID" value="MBB6523455.1"/>
    <property type="molecule type" value="Genomic_DNA"/>
</dbReference>
<keyword evidence="9" id="KW-1185">Reference proteome</keyword>
<feature type="domain" description="RNA polymerase sigma-70" evidence="7">
    <location>
        <begin position="48"/>
        <end position="61"/>
    </location>
</feature>
<dbReference type="AlphaFoldDB" id="A0A7X0MXQ2"/>